<dbReference type="PANTHER" id="PTHR44051:SF8">
    <property type="entry name" value="GLUTATHIONE S-TRANSFERASE GSTA"/>
    <property type="match status" value="1"/>
</dbReference>
<feature type="compositionally biased region" description="Polar residues" evidence="2">
    <location>
        <begin position="1"/>
        <end position="11"/>
    </location>
</feature>
<dbReference type="EMBL" id="FO082278">
    <property type="protein sequence ID" value="CCO14179.1"/>
    <property type="molecule type" value="Genomic_DNA"/>
</dbReference>
<feature type="compositionally biased region" description="Low complexity" evidence="2">
    <location>
        <begin position="12"/>
        <end position="35"/>
    </location>
</feature>
<dbReference type="AlphaFoldDB" id="K8E995"/>
<reference evidence="5 6" key="1">
    <citation type="submission" date="2011-10" db="EMBL/GenBank/DDBJ databases">
        <authorList>
            <person name="Genoscope - CEA"/>
        </authorList>
    </citation>
    <scope>NUCLEOTIDE SEQUENCE [LARGE SCALE GENOMIC DNA]</scope>
    <source>
        <strain evidence="5 6">RCC 1105</strain>
    </source>
</reference>
<dbReference type="SUPFAM" id="SSF52833">
    <property type="entry name" value="Thioredoxin-like"/>
    <property type="match status" value="1"/>
</dbReference>
<dbReference type="InterPro" id="IPR036282">
    <property type="entry name" value="Glutathione-S-Trfase_C_sf"/>
</dbReference>
<dbReference type="PROSITE" id="PS50405">
    <property type="entry name" value="GST_CTER"/>
    <property type="match status" value="1"/>
</dbReference>
<dbReference type="SUPFAM" id="SSF47616">
    <property type="entry name" value="GST C-terminal domain-like"/>
    <property type="match status" value="1"/>
</dbReference>
<feature type="domain" description="GST C-terminal" evidence="4">
    <location>
        <begin position="181"/>
        <end position="307"/>
    </location>
</feature>
<proteinExistence type="inferred from homology"/>
<dbReference type="InterPro" id="IPR004045">
    <property type="entry name" value="Glutathione_S-Trfase_N"/>
</dbReference>
<protein>
    <submittedName>
        <fullName evidence="5">Glutathione s-transferase</fullName>
    </submittedName>
</protein>
<evidence type="ECO:0000256" key="2">
    <source>
        <dbReference type="SAM" id="MobiDB-lite"/>
    </source>
</evidence>
<dbReference type="PANTHER" id="PTHR44051">
    <property type="entry name" value="GLUTATHIONE S-TRANSFERASE-RELATED"/>
    <property type="match status" value="1"/>
</dbReference>
<dbReference type="Gene3D" id="3.40.30.10">
    <property type="entry name" value="Glutaredoxin"/>
    <property type="match status" value="1"/>
</dbReference>
<organism evidence="5 6">
    <name type="scientific">Bathycoccus prasinos</name>
    <dbReference type="NCBI Taxonomy" id="41875"/>
    <lineage>
        <taxon>Eukaryota</taxon>
        <taxon>Viridiplantae</taxon>
        <taxon>Chlorophyta</taxon>
        <taxon>Mamiellophyceae</taxon>
        <taxon>Mamiellales</taxon>
        <taxon>Bathycoccaceae</taxon>
        <taxon>Bathycoccus</taxon>
    </lineage>
</organism>
<dbReference type="SFLD" id="SFLDS00019">
    <property type="entry name" value="Glutathione_Transferase_(cytos"/>
    <property type="match status" value="1"/>
</dbReference>
<dbReference type="PROSITE" id="PS50404">
    <property type="entry name" value="GST_NTER"/>
    <property type="match status" value="1"/>
</dbReference>
<feature type="domain" description="GST N-terminal" evidence="3">
    <location>
        <begin position="91"/>
        <end position="174"/>
    </location>
</feature>
<dbReference type="SFLD" id="SFLDG00358">
    <property type="entry name" value="Main_(cytGST)"/>
    <property type="match status" value="1"/>
</dbReference>
<dbReference type="InterPro" id="IPR010987">
    <property type="entry name" value="Glutathione-S-Trfase_C-like"/>
</dbReference>
<dbReference type="Gene3D" id="1.20.1050.10">
    <property type="match status" value="1"/>
</dbReference>
<dbReference type="CDD" id="cd00299">
    <property type="entry name" value="GST_C_family"/>
    <property type="match status" value="1"/>
</dbReference>
<evidence type="ECO:0000259" key="4">
    <source>
        <dbReference type="PROSITE" id="PS50405"/>
    </source>
</evidence>
<sequence length="334" mass="37270">MMMQTIHTQRYQSGNSATSSSSSKKSTKQQPSSSSFRLCGSGGAAALRKSGFNGGEKMNKRRRGRCALMSAAESSSEETTGDFEAALDPVYKNIFYDVPVSNNGARNRLIICWKNIEDEFEFKNPSTLGGLKSPEFLEMHPQGKMPLLVTKDGQAIPESEVISQYLCDAFEKQGPSLRPETLEAKTACNLATRWHDVYLTPIQGCMYRGPMSPEVRAEQISEIDRLLDVMEKTVGGFEPGPYLCGDKPSTADAALFPTFVFMTHLLPKYFGWENVFDGRPSLERWYKHMSTEDACAKKIKMEVMGGLMAWDESDRYEKNGLVAAVANDSFQWSY</sequence>
<dbReference type="CDD" id="cd00570">
    <property type="entry name" value="GST_N_family"/>
    <property type="match status" value="1"/>
</dbReference>
<dbReference type="GeneID" id="19018358"/>
<evidence type="ECO:0000313" key="6">
    <source>
        <dbReference type="Proteomes" id="UP000198341"/>
    </source>
</evidence>
<evidence type="ECO:0000256" key="1">
    <source>
        <dbReference type="ARBA" id="ARBA00007409"/>
    </source>
</evidence>
<dbReference type="Proteomes" id="UP000198341">
    <property type="component" value="Chromosome 1"/>
</dbReference>
<dbReference type="STRING" id="41875.K8E995"/>
<evidence type="ECO:0000313" key="5">
    <source>
        <dbReference type="EMBL" id="CCO14179.1"/>
    </source>
</evidence>
<dbReference type="KEGG" id="bpg:Bathy01g06230"/>
<comment type="similarity">
    <text evidence="1">Belongs to the GST superfamily.</text>
</comment>
<dbReference type="InterPro" id="IPR040079">
    <property type="entry name" value="Glutathione_S-Trfase"/>
</dbReference>
<feature type="region of interest" description="Disordered" evidence="2">
    <location>
        <begin position="1"/>
        <end position="40"/>
    </location>
</feature>
<name>K8E995_9CHLO</name>
<dbReference type="eggNOG" id="KOG0867">
    <property type="taxonomic scope" value="Eukaryota"/>
</dbReference>
<dbReference type="OrthoDB" id="422574at2759"/>
<dbReference type="Pfam" id="PF13417">
    <property type="entry name" value="GST_N_3"/>
    <property type="match status" value="1"/>
</dbReference>
<dbReference type="Pfam" id="PF13410">
    <property type="entry name" value="GST_C_2"/>
    <property type="match status" value="1"/>
</dbReference>
<dbReference type="InterPro" id="IPR036249">
    <property type="entry name" value="Thioredoxin-like_sf"/>
</dbReference>
<evidence type="ECO:0000259" key="3">
    <source>
        <dbReference type="PROSITE" id="PS50404"/>
    </source>
</evidence>
<dbReference type="RefSeq" id="XP_007515300.1">
    <property type="nucleotide sequence ID" value="XM_007515238.1"/>
</dbReference>
<keyword evidence="6" id="KW-1185">Reference proteome</keyword>
<gene>
    <name evidence="5" type="ORF">Bathy01g06230</name>
</gene>
<accession>K8E995</accession>